<feature type="compositionally biased region" description="Basic and acidic residues" evidence="14">
    <location>
        <begin position="689"/>
        <end position="699"/>
    </location>
</feature>
<dbReference type="EC" id="2.7.13.3" evidence="3"/>
<dbReference type="SMART" id="SM00388">
    <property type="entry name" value="HisKA"/>
    <property type="match status" value="1"/>
</dbReference>
<dbReference type="InterPro" id="IPR000014">
    <property type="entry name" value="PAS"/>
</dbReference>
<dbReference type="STRING" id="1322246.BN4_12489"/>
<dbReference type="InterPro" id="IPR004358">
    <property type="entry name" value="Sig_transdc_His_kin-like_C"/>
</dbReference>
<evidence type="ECO:0000256" key="12">
    <source>
        <dbReference type="PROSITE-ProRule" id="PRU00110"/>
    </source>
</evidence>
<feature type="domain" description="Histidine kinase" evidence="15">
    <location>
        <begin position="304"/>
        <end position="530"/>
    </location>
</feature>
<dbReference type="SUPFAM" id="SSF52172">
    <property type="entry name" value="CheY-like"/>
    <property type="match status" value="1"/>
</dbReference>
<keyword evidence="10" id="KW-0902">Two-component regulatory system</keyword>
<dbReference type="NCBIfam" id="TIGR00229">
    <property type="entry name" value="sensory_box"/>
    <property type="match status" value="1"/>
</dbReference>
<feature type="modified residue" description="Phosphohistidine" evidence="12">
    <location>
        <position position="749"/>
    </location>
</feature>
<dbReference type="InterPro" id="IPR003661">
    <property type="entry name" value="HisK_dim/P_dom"/>
</dbReference>
<comment type="subcellular location">
    <subcellularLocation>
        <location evidence="2">Cell membrane</location>
        <topology evidence="2">Multi-pass membrane protein</topology>
    </subcellularLocation>
</comment>
<evidence type="ECO:0000256" key="2">
    <source>
        <dbReference type="ARBA" id="ARBA00004651"/>
    </source>
</evidence>
<feature type="domain" description="HPt" evidence="19">
    <location>
        <begin position="710"/>
        <end position="806"/>
    </location>
</feature>
<keyword evidence="4" id="KW-1003">Cell membrane</keyword>
<evidence type="ECO:0000259" key="19">
    <source>
        <dbReference type="PROSITE" id="PS50894"/>
    </source>
</evidence>
<comment type="catalytic activity">
    <reaction evidence="1">
        <text>ATP + protein L-histidine = ADP + protein N-phospho-L-histidine.</text>
        <dbReference type="EC" id="2.7.13.3"/>
    </reaction>
</comment>
<dbReference type="InterPro" id="IPR005467">
    <property type="entry name" value="His_kinase_dom"/>
</dbReference>
<dbReference type="InterPro" id="IPR011006">
    <property type="entry name" value="CheY-like_superfamily"/>
</dbReference>
<evidence type="ECO:0000313" key="21">
    <source>
        <dbReference type="Proteomes" id="UP000011724"/>
    </source>
</evidence>
<dbReference type="SUPFAM" id="SSF47226">
    <property type="entry name" value="Histidine-containing phosphotransfer domain, HPT domain"/>
    <property type="match status" value="1"/>
</dbReference>
<evidence type="ECO:0000256" key="13">
    <source>
        <dbReference type="PROSITE-ProRule" id="PRU00169"/>
    </source>
</evidence>
<dbReference type="FunFam" id="3.30.565.10:FF:000010">
    <property type="entry name" value="Sensor histidine kinase RcsC"/>
    <property type="match status" value="1"/>
</dbReference>
<dbReference type="EMBL" id="FO203427">
    <property type="protein sequence ID" value="CCH49724.1"/>
    <property type="molecule type" value="Genomic_DNA"/>
</dbReference>
<dbReference type="PROSITE" id="PS50113">
    <property type="entry name" value="PAC"/>
    <property type="match status" value="1"/>
</dbReference>
<feature type="domain" description="PAC" evidence="18">
    <location>
        <begin position="205"/>
        <end position="254"/>
    </location>
</feature>
<evidence type="ECO:0000256" key="6">
    <source>
        <dbReference type="ARBA" id="ARBA00022692"/>
    </source>
</evidence>
<dbReference type="CDD" id="cd00082">
    <property type="entry name" value="HisKA"/>
    <property type="match status" value="1"/>
</dbReference>
<accession>M1WRR4</accession>
<dbReference type="GO" id="GO:0005524">
    <property type="term" value="F:ATP binding"/>
    <property type="evidence" value="ECO:0007669"/>
    <property type="project" value="UniProtKB-KW"/>
</dbReference>
<feature type="domain" description="Response regulatory" evidence="16">
    <location>
        <begin position="555"/>
        <end position="674"/>
    </location>
</feature>
<dbReference type="InterPro" id="IPR000700">
    <property type="entry name" value="PAS-assoc_C"/>
</dbReference>
<dbReference type="PROSITE" id="PS50109">
    <property type="entry name" value="HIS_KIN"/>
    <property type="match status" value="1"/>
</dbReference>
<dbReference type="PRINTS" id="PR00344">
    <property type="entry name" value="BCTRLSENSOR"/>
</dbReference>
<keyword evidence="20" id="KW-0418">Kinase</keyword>
<dbReference type="SMART" id="SM00091">
    <property type="entry name" value="PAS"/>
    <property type="match status" value="1"/>
</dbReference>
<dbReference type="Pfam" id="PF00072">
    <property type="entry name" value="Response_reg"/>
    <property type="match status" value="1"/>
</dbReference>
<evidence type="ECO:0000256" key="5">
    <source>
        <dbReference type="ARBA" id="ARBA00022553"/>
    </source>
</evidence>
<keyword evidence="6" id="KW-0812">Transmembrane</keyword>
<dbReference type="InterPro" id="IPR036641">
    <property type="entry name" value="HPT_dom_sf"/>
</dbReference>
<dbReference type="BioCyc" id="DPIE1322246:BN4_RS12490-MONOMER"/>
<evidence type="ECO:0000256" key="9">
    <source>
        <dbReference type="ARBA" id="ARBA00022989"/>
    </source>
</evidence>
<dbReference type="Pfam" id="PF13426">
    <property type="entry name" value="PAS_9"/>
    <property type="match status" value="1"/>
</dbReference>
<dbReference type="CDD" id="cd00130">
    <property type="entry name" value="PAS"/>
    <property type="match status" value="1"/>
</dbReference>
<evidence type="ECO:0000256" key="8">
    <source>
        <dbReference type="ARBA" id="ARBA00022840"/>
    </source>
</evidence>
<dbReference type="PANTHER" id="PTHR45339:SF1">
    <property type="entry name" value="HYBRID SIGNAL TRANSDUCTION HISTIDINE KINASE J"/>
    <property type="match status" value="1"/>
</dbReference>
<dbReference type="InterPro" id="IPR001789">
    <property type="entry name" value="Sig_transdc_resp-reg_receiver"/>
</dbReference>
<reference evidence="20 21" key="1">
    <citation type="journal article" date="2013" name="PLoS ONE">
        <title>The first genomic and proteomic characterization of a deep-sea sulfate reducer: insights into the piezophilic lifestyle of Desulfovibrio piezophilus.</title>
        <authorList>
            <person name="Pradel N."/>
            <person name="Ji B."/>
            <person name="Gimenez G."/>
            <person name="Talla E."/>
            <person name="Lenoble P."/>
            <person name="Garel M."/>
            <person name="Tamburini C."/>
            <person name="Fourquet P."/>
            <person name="Lebrun R."/>
            <person name="Bertin P."/>
            <person name="Denis Y."/>
            <person name="Pophillat M."/>
            <person name="Barbe V."/>
            <person name="Ollivier B."/>
            <person name="Dolla A."/>
        </authorList>
    </citation>
    <scope>NUCLEOTIDE SEQUENCE [LARGE SCALE GENOMIC DNA]</scope>
    <source>
        <strain evidence="21">DSM 10523 / SB164P1</strain>
    </source>
</reference>
<dbReference type="Pfam" id="PF00512">
    <property type="entry name" value="HisKA"/>
    <property type="match status" value="1"/>
</dbReference>
<dbReference type="CDD" id="cd17546">
    <property type="entry name" value="REC_hyHK_CKI1_RcsC-like"/>
    <property type="match status" value="1"/>
</dbReference>
<dbReference type="OrthoDB" id="5468693at2"/>
<dbReference type="InterPro" id="IPR035965">
    <property type="entry name" value="PAS-like_dom_sf"/>
</dbReference>
<dbReference type="AlphaFoldDB" id="M1WRR4"/>
<dbReference type="PROSITE" id="PS50894">
    <property type="entry name" value="HPT"/>
    <property type="match status" value="1"/>
</dbReference>
<proteinExistence type="predicted"/>
<dbReference type="InterPro" id="IPR008207">
    <property type="entry name" value="Sig_transdc_His_kin_Hpt_dom"/>
</dbReference>
<keyword evidence="5 13" id="KW-0597">Phosphoprotein</keyword>
<evidence type="ECO:0000259" key="16">
    <source>
        <dbReference type="PROSITE" id="PS50110"/>
    </source>
</evidence>
<evidence type="ECO:0000259" key="17">
    <source>
        <dbReference type="PROSITE" id="PS50112"/>
    </source>
</evidence>
<dbReference type="SMART" id="SM00073">
    <property type="entry name" value="HPT"/>
    <property type="match status" value="1"/>
</dbReference>
<evidence type="ECO:0000256" key="1">
    <source>
        <dbReference type="ARBA" id="ARBA00000085"/>
    </source>
</evidence>
<protein>
    <recommendedName>
        <fullName evidence="3">histidine kinase</fullName>
        <ecNumber evidence="3">2.7.13.3</ecNumber>
    </recommendedName>
</protein>
<evidence type="ECO:0000256" key="11">
    <source>
        <dbReference type="ARBA" id="ARBA00023136"/>
    </source>
</evidence>
<dbReference type="PANTHER" id="PTHR45339">
    <property type="entry name" value="HYBRID SIGNAL TRANSDUCTION HISTIDINE KINASE J"/>
    <property type="match status" value="1"/>
</dbReference>
<keyword evidence="9" id="KW-1133">Transmembrane helix</keyword>
<dbReference type="InterPro" id="IPR036890">
    <property type="entry name" value="HATPase_C_sf"/>
</dbReference>
<keyword evidence="11" id="KW-0472">Membrane</keyword>
<dbReference type="Gene3D" id="3.40.50.2300">
    <property type="match status" value="1"/>
</dbReference>
<feature type="region of interest" description="Disordered" evidence="14">
    <location>
        <begin position="676"/>
        <end position="701"/>
    </location>
</feature>
<dbReference type="SUPFAM" id="SSF55874">
    <property type="entry name" value="ATPase domain of HSP90 chaperone/DNA topoisomerase II/histidine kinase"/>
    <property type="match status" value="1"/>
</dbReference>
<keyword evidence="20" id="KW-0808">Transferase</keyword>
<evidence type="ECO:0000259" key="18">
    <source>
        <dbReference type="PROSITE" id="PS50113"/>
    </source>
</evidence>
<dbReference type="Gene3D" id="1.20.120.160">
    <property type="entry name" value="HPT domain"/>
    <property type="match status" value="1"/>
</dbReference>
<keyword evidence="21" id="KW-1185">Reference proteome</keyword>
<dbReference type="SUPFAM" id="SSF47384">
    <property type="entry name" value="Homodimeric domain of signal transducing histidine kinase"/>
    <property type="match status" value="1"/>
</dbReference>
<dbReference type="RefSeq" id="WP_015415767.1">
    <property type="nucleotide sequence ID" value="NC_020409.1"/>
</dbReference>
<dbReference type="SMART" id="SM00387">
    <property type="entry name" value="HATPase_c"/>
    <property type="match status" value="1"/>
</dbReference>
<dbReference type="GO" id="GO:0005886">
    <property type="term" value="C:plasma membrane"/>
    <property type="evidence" value="ECO:0007669"/>
    <property type="project" value="UniProtKB-SubCell"/>
</dbReference>
<dbReference type="Pfam" id="PF08448">
    <property type="entry name" value="PAS_4"/>
    <property type="match status" value="1"/>
</dbReference>
<dbReference type="Proteomes" id="UP000011724">
    <property type="component" value="Chromosome"/>
</dbReference>
<feature type="domain" description="PAS" evidence="17">
    <location>
        <begin position="16"/>
        <end position="87"/>
    </location>
</feature>
<feature type="modified residue" description="4-aspartylphosphate" evidence="13">
    <location>
        <position position="604"/>
    </location>
</feature>
<dbReference type="InterPro" id="IPR036097">
    <property type="entry name" value="HisK_dim/P_sf"/>
</dbReference>
<dbReference type="PROSITE" id="PS50112">
    <property type="entry name" value="PAS"/>
    <property type="match status" value="1"/>
</dbReference>
<dbReference type="InterPro" id="IPR013656">
    <property type="entry name" value="PAS_4"/>
</dbReference>
<evidence type="ECO:0000313" key="20">
    <source>
        <dbReference type="EMBL" id="CCH49724.1"/>
    </source>
</evidence>
<dbReference type="CDD" id="cd00088">
    <property type="entry name" value="HPT"/>
    <property type="match status" value="1"/>
</dbReference>
<name>M1WRR4_PSEP2</name>
<dbReference type="Gene3D" id="3.30.450.20">
    <property type="entry name" value="PAS domain"/>
    <property type="match status" value="2"/>
</dbReference>
<evidence type="ECO:0000256" key="10">
    <source>
        <dbReference type="ARBA" id="ARBA00023012"/>
    </source>
</evidence>
<dbReference type="SUPFAM" id="SSF55785">
    <property type="entry name" value="PYP-like sensor domain (PAS domain)"/>
    <property type="match status" value="2"/>
</dbReference>
<dbReference type="Gene3D" id="3.30.565.10">
    <property type="entry name" value="Histidine kinase-like ATPase, C-terminal domain"/>
    <property type="match status" value="1"/>
</dbReference>
<sequence length="806" mass="88830">MGMNRKPAKPTSYVSLDETSRALLDSAVEAAYVMDICGYVLAANDAAAKMFGMKKGCDLEQSSIYDLMSEESATIRREKIQEATDRVSPLRFEEEIEGRALVHSIVPVANPWGEVARLAVSTLDLTELRRSDEDLRREQQRQIFFMESLPGIVYHLYPDKTIRYANRYFRKYFGSPKGKSCMEALQCADENCTACPPMGAMEMDRAVEWDWTDNKGRTFHLQCSPMTDSGGERMIMVLGIDITGRKRAEDALKIAHDKLEDRVRQRTKELEKANSELTSKSTRLVSAMKKADAATRAKSSFLANMSHEIRTPLNAVLGMTELAILTDDLDKKNGYLKRVGEAGNSLLSVINDILDFSKIEARKLTLEKIDFDLRAALDSTMDIHHLMTSEKGLDLHYSIAENVPNILVGDPSRLKQVLINLTSNAVKFTEIGGVDIAISLKEGPESPKEGDDVTLQFAVTDTGIGIPKDKQQAIFKSFLQADDSVTRKHGGTGLGLAICSLLVELMQGALDVTSEEGVGSTFSFTAHFTIGNLSIVTKEAKDAETAATAATPHLKILLADDNALNLKLVSTLLGEQGHTCVTVVNGAQALEAVKEEQFDLILMDVQMPIMDGITATRAIRDPNSGALNPSIPIVAITAHALKGDRERFLEAGMNDYIAKPIKLTEFHKTLNRAMQGAAPLGNTTPTEPEPNHGHADSFDRPGALDMLAGRKDLLDRMDEIFLRDVPEEIQELKEGILGKDWENARRLAHSIKGSARTVGARRAGAVAEQMEFFCKQKDTPSAEREFKTLESEVFSALQFIEGERDT</sequence>
<dbReference type="Gene3D" id="1.10.287.130">
    <property type="match status" value="1"/>
</dbReference>
<organism evidence="20 21">
    <name type="scientific">Pseudodesulfovibrio piezophilus (strain DSM 21447 / JCM 15486 / C1TLV30)</name>
    <name type="common">Desulfovibrio piezophilus</name>
    <dbReference type="NCBI Taxonomy" id="1322246"/>
    <lineage>
        <taxon>Bacteria</taxon>
        <taxon>Pseudomonadati</taxon>
        <taxon>Thermodesulfobacteriota</taxon>
        <taxon>Desulfovibrionia</taxon>
        <taxon>Desulfovibrionales</taxon>
        <taxon>Desulfovibrionaceae</taxon>
    </lineage>
</organism>
<evidence type="ECO:0000259" key="15">
    <source>
        <dbReference type="PROSITE" id="PS50109"/>
    </source>
</evidence>
<gene>
    <name evidence="20" type="ordered locus">BN4_12489</name>
</gene>
<dbReference type="HOGENOM" id="CLU_000445_114_15_7"/>
<reference evidence="21" key="2">
    <citation type="journal article" date="2013" name="Stand. Genomic Sci.">
        <title>Complete genome sequence of Desulfocapsa sulfexigens, a marine deltaproteobacterium specialized in disproportionating inorganic sulfur compounds.</title>
        <authorList>
            <person name="Finster K.W."/>
            <person name="Kjeldsen K.U."/>
            <person name="Kube M."/>
            <person name="Reinhardt R."/>
            <person name="Mussmann M."/>
            <person name="Amann R."/>
            <person name="Schreiber L."/>
        </authorList>
    </citation>
    <scope>NUCLEOTIDE SEQUENCE [LARGE SCALE GENOMIC DNA]</scope>
    <source>
        <strain evidence="21">DSM 10523 / SB164P1</strain>
    </source>
</reference>
<evidence type="ECO:0000256" key="4">
    <source>
        <dbReference type="ARBA" id="ARBA00022475"/>
    </source>
</evidence>
<keyword evidence="7" id="KW-0547">Nucleotide-binding</keyword>
<dbReference type="GO" id="GO:0000155">
    <property type="term" value="F:phosphorelay sensor kinase activity"/>
    <property type="evidence" value="ECO:0007669"/>
    <property type="project" value="InterPro"/>
</dbReference>
<dbReference type="PATRIC" id="fig|879567.3.peg.2665"/>
<dbReference type="KEGG" id="dpi:BN4_12489"/>
<dbReference type="CDD" id="cd16922">
    <property type="entry name" value="HATPase_EvgS-ArcB-TorS-like"/>
    <property type="match status" value="1"/>
</dbReference>
<dbReference type="PROSITE" id="PS50110">
    <property type="entry name" value="RESPONSE_REGULATORY"/>
    <property type="match status" value="1"/>
</dbReference>
<evidence type="ECO:0000256" key="14">
    <source>
        <dbReference type="SAM" id="MobiDB-lite"/>
    </source>
</evidence>
<keyword evidence="8" id="KW-0067">ATP-binding</keyword>
<dbReference type="InterPro" id="IPR003594">
    <property type="entry name" value="HATPase_dom"/>
</dbReference>
<dbReference type="Pfam" id="PF02518">
    <property type="entry name" value="HATPase_c"/>
    <property type="match status" value="1"/>
</dbReference>
<dbReference type="SMART" id="SM00448">
    <property type="entry name" value="REC"/>
    <property type="match status" value="1"/>
</dbReference>
<evidence type="ECO:0000256" key="7">
    <source>
        <dbReference type="ARBA" id="ARBA00022741"/>
    </source>
</evidence>
<dbReference type="Pfam" id="PF01627">
    <property type="entry name" value="Hpt"/>
    <property type="match status" value="1"/>
</dbReference>
<dbReference type="eggNOG" id="COG4251">
    <property type="taxonomic scope" value="Bacteria"/>
</dbReference>
<evidence type="ECO:0000256" key="3">
    <source>
        <dbReference type="ARBA" id="ARBA00012438"/>
    </source>
</evidence>